<dbReference type="OMA" id="HPIKHGV"/>
<reference evidence="3" key="3">
    <citation type="submission" date="2025-09" db="UniProtKB">
        <authorList>
            <consortium name="Ensembl"/>
        </authorList>
    </citation>
    <scope>IDENTIFICATION</scope>
</reference>
<dbReference type="PANTHER" id="PTHR11937">
    <property type="entry name" value="ACTIN"/>
    <property type="match status" value="1"/>
</dbReference>
<dbReference type="SUPFAM" id="SSF53067">
    <property type="entry name" value="Actin-like ATPase domain"/>
    <property type="match status" value="2"/>
</dbReference>
<dbReference type="PRINTS" id="PR00190">
    <property type="entry name" value="ACTIN"/>
</dbReference>
<reference evidence="3" key="2">
    <citation type="submission" date="2025-08" db="UniProtKB">
        <authorList>
            <consortium name="Ensembl"/>
        </authorList>
    </citation>
    <scope>IDENTIFICATION</scope>
</reference>
<comment type="similarity">
    <text evidence="1">Belongs to the actin family.</text>
</comment>
<dbReference type="Pfam" id="PF00022">
    <property type="entry name" value="Actin"/>
    <property type="match status" value="1"/>
</dbReference>
<feature type="region of interest" description="Disordered" evidence="2">
    <location>
        <begin position="1"/>
        <end position="33"/>
    </location>
</feature>
<dbReference type="InterPro" id="IPR043129">
    <property type="entry name" value="ATPase_NBD"/>
</dbReference>
<dbReference type="InParanoid" id="A0A674GMK0"/>
<organism evidence="3 4">
    <name type="scientific">Taeniopygia guttata</name>
    <name type="common">Zebra finch</name>
    <name type="synonym">Poephila guttata</name>
    <dbReference type="NCBI Taxonomy" id="59729"/>
    <lineage>
        <taxon>Eukaryota</taxon>
        <taxon>Metazoa</taxon>
        <taxon>Chordata</taxon>
        <taxon>Craniata</taxon>
        <taxon>Vertebrata</taxon>
        <taxon>Euteleostomi</taxon>
        <taxon>Archelosauria</taxon>
        <taxon>Archosauria</taxon>
        <taxon>Dinosauria</taxon>
        <taxon>Saurischia</taxon>
        <taxon>Theropoda</taxon>
        <taxon>Coelurosauria</taxon>
        <taxon>Aves</taxon>
        <taxon>Neognathae</taxon>
        <taxon>Neoaves</taxon>
        <taxon>Telluraves</taxon>
        <taxon>Australaves</taxon>
        <taxon>Passeriformes</taxon>
        <taxon>Passeroidea</taxon>
        <taxon>Estrildidae</taxon>
        <taxon>Estrildinae</taxon>
        <taxon>Taeniopygia</taxon>
    </lineage>
</organism>
<sequence>MGTPVPAPTARHCQAWPSSASSRSRAGGQMDTSHKAKVQPRIWSCPVITCFLKTTSSSVLELLENFWGRRQGTQAGSEGTAGTYPDASRAATRAVFALSRPLLSRCRFLLRPAMLRPAVVIDSGSRFTRGGFAGQRRPQCVLRTVLGQSCSSGTPWDSGQHGPALHGLNGDWDAMRTLWGHLLCCCLKVSPEEHPVLLAESPSCPAASRVKAAEVLFEGFGVPALHVANTGLLSLCAHGRVTGLAVEAGAAVCHVTPVCGGQTLRQGTRCLGVAGDHLCGHLRQLLLHSPAEPAALQALSEQALSRLKEQCCYVSLDYEAELRDEGSHHPAMFQTPDGRWITLGKERFCCPEPLFRPELLRHSCPGLQQLAGQSLQTVPRHARRQVLGNIVLSGGSSMFPGFPERMCLELNLLLQGAGVHIEVLANPGRGTAAWAGGSMAASLTSFQHTWMTKGDYQEHGAEYVQVKFQ</sequence>
<dbReference type="GeneTree" id="ENSGT00940000162922"/>
<dbReference type="SMART" id="SM00268">
    <property type="entry name" value="ACTIN"/>
    <property type="match status" value="1"/>
</dbReference>
<evidence type="ECO:0000313" key="4">
    <source>
        <dbReference type="Proteomes" id="UP000007754"/>
    </source>
</evidence>
<evidence type="ECO:0000256" key="2">
    <source>
        <dbReference type="SAM" id="MobiDB-lite"/>
    </source>
</evidence>
<keyword evidence="4" id="KW-1185">Reference proteome</keyword>
<dbReference type="Proteomes" id="UP000007754">
    <property type="component" value="Chromosome 20"/>
</dbReference>
<evidence type="ECO:0008006" key="5">
    <source>
        <dbReference type="Google" id="ProtNLM"/>
    </source>
</evidence>
<proteinExistence type="inferred from homology"/>
<reference evidence="3 4" key="1">
    <citation type="journal article" date="2010" name="Nature">
        <title>The genome of a songbird.</title>
        <authorList>
            <person name="Warren W.C."/>
            <person name="Clayton D.F."/>
            <person name="Ellegren H."/>
            <person name="Arnold A.P."/>
            <person name="Hillier L.W."/>
            <person name="Kunstner A."/>
            <person name="Searle S."/>
            <person name="White S."/>
            <person name="Vilella A.J."/>
            <person name="Fairley S."/>
            <person name="Heger A."/>
            <person name="Kong L."/>
            <person name="Ponting C.P."/>
            <person name="Jarvis E.D."/>
            <person name="Mello C.V."/>
            <person name="Minx P."/>
            <person name="Lovell P."/>
            <person name="Velho T.A."/>
            <person name="Ferris M."/>
            <person name="Balakrishnan C.N."/>
            <person name="Sinha S."/>
            <person name="Blatti C."/>
            <person name="London S.E."/>
            <person name="Li Y."/>
            <person name="Lin Y.C."/>
            <person name="George J."/>
            <person name="Sweedler J."/>
            <person name="Southey B."/>
            <person name="Gunaratne P."/>
            <person name="Watson M."/>
            <person name="Nam K."/>
            <person name="Backstrom N."/>
            <person name="Smeds L."/>
            <person name="Nabholz B."/>
            <person name="Itoh Y."/>
            <person name="Whitney O."/>
            <person name="Pfenning A.R."/>
            <person name="Howard J."/>
            <person name="Volker M."/>
            <person name="Skinner B.M."/>
            <person name="Griffin D.K."/>
            <person name="Ye L."/>
            <person name="McLaren W.M."/>
            <person name="Flicek P."/>
            <person name="Quesada V."/>
            <person name="Velasco G."/>
            <person name="Lopez-Otin C."/>
            <person name="Puente X.S."/>
            <person name="Olender T."/>
            <person name="Lancet D."/>
            <person name="Smit A.F."/>
            <person name="Hubley R."/>
            <person name="Konkel M.K."/>
            <person name="Walker J.A."/>
            <person name="Batzer M.A."/>
            <person name="Gu W."/>
            <person name="Pollock D.D."/>
            <person name="Chen L."/>
            <person name="Cheng Z."/>
            <person name="Eichler E.E."/>
            <person name="Stapley J."/>
            <person name="Slate J."/>
            <person name="Ekblom R."/>
            <person name="Birkhead T."/>
            <person name="Burke T."/>
            <person name="Burt D."/>
            <person name="Scharff C."/>
            <person name="Adam I."/>
            <person name="Richard H."/>
            <person name="Sultan M."/>
            <person name="Soldatov A."/>
            <person name="Lehrach H."/>
            <person name="Edwards S.V."/>
            <person name="Yang S.P."/>
            <person name="Li X."/>
            <person name="Graves T."/>
            <person name="Fulton L."/>
            <person name="Nelson J."/>
            <person name="Chinwalla A."/>
            <person name="Hou S."/>
            <person name="Mardis E.R."/>
            <person name="Wilson R.K."/>
        </authorList>
    </citation>
    <scope>NUCLEOTIDE SEQUENCE [LARGE SCALE GENOMIC DNA]</scope>
</reference>
<evidence type="ECO:0000256" key="1">
    <source>
        <dbReference type="RuleBase" id="RU000487"/>
    </source>
</evidence>
<dbReference type="Gene3D" id="3.90.640.10">
    <property type="entry name" value="Actin, Chain A, domain 4"/>
    <property type="match status" value="1"/>
</dbReference>
<accession>A0A674GMK0</accession>
<dbReference type="Gene3D" id="3.30.420.40">
    <property type="match status" value="2"/>
</dbReference>
<protein>
    <recommendedName>
        <fullName evidence="5">Actin like 10</fullName>
    </recommendedName>
</protein>
<dbReference type="InterPro" id="IPR004000">
    <property type="entry name" value="Actin"/>
</dbReference>
<name>A0A674GMK0_TAEGU</name>
<dbReference type="Ensembl" id="ENSTGUT00000038652.1">
    <property type="protein sequence ID" value="ENSTGUP00000023647.1"/>
    <property type="gene ID" value="ENSTGUG00000020460.1"/>
</dbReference>
<dbReference type="AlphaFoldDB" id="A0A674GMK0"/>
<feature type="compositionally biased region" description="Low complexity" evidence="2">
    <location>
        <begin position="18"/>
        <end position="28"/>
    </location>
</feature>
<evidence type="ECO:0000313" key="3">
    <source>
        <dbReference type="Ensembl" id="ENSTGUP00000023647.1"/>
    </source>
</evidence>